<evidence type="ECO:0000313" key="3">
    <source>
        <dbReference type="Proteomes" id="UP000185487"/>
    </source>
</evidence>
<reference evidence="2 4" key="2">
    <citation type="submission" date="2016-10" db="EMBL/GenBank/DDBJ databases">
        <authorList>
            <person name="Varghese N."/>
            <person name="Submissions S."/>
        </authorList>
    </citation>
    <scope>NUCLEOTIDE SEQUENCE [LARGE SCALE GENOMIC DNA]</scope>
    <source>
        <strain evidence="2 4">CBMB27</strain>
    </source>
</reference>
<keyword evidence="3" id="KW-1185">Reference proteome</keyword>
<dbReference type="AlphaFoldDB" id="A0AAE8HPS4"/>
<dbReference type="Proteomes" id="UP000185487">
    <property type="component" value="Chromosome"/>
</dbReference>
<organism evidence="2 4">
    <name type="scientific">Methylobacterium phyllosphaerae</name>
    <dbReference type="NCBI Taxonomy" id="418223"/>
    <lineage>
        <taxon>Bacteria</taxon>
        <taxon>Pseudomonadati</taxon>
        <taxon>Pseudomonadota</taxon>
        <taxon>Alphaproteobacteria</taxon>
        <taxon>Hyphomicrobiales</taxon>
        <taxon>Methylobacteriaceae</taxon>
        <taxon>Methylobacterium</taxon>
    </lineage>
</organism>
<protein>
    <recommendedName>
        <fullName evidence="5">Porin</fullName>
    </recommendedName>
</protein>
<evidence type="ECO:0000313" key="2">
    <source>
        <dbReference type="EMBL" id="SFG58174.1"/>
    </source>
</evidence>
<evidence type="ECO:0000313" key="4">
    <source>
        <dbReference type="Proteomes" id="UP000199140"/>
    </source>
</evidence>
<dbReference type="EMBL" id="CP015367">
    <property type="protein sequence ID" value="APT33354.1"/>
    <property type="molecule type" value="Genomic_DNA"/>
</dbReference>
<name>A0AAE8HPS4_9HYPH</name>
<gene>
    <name evidence="1" type="ORF">MCBMB27_04063</name>
    <name evidence="2" type="ORF">SAMN05192567_10597</name>
</gene>
<dbReference type="KEGG" id="mphy:MCBMB27_04063"/>
<dbReference type="EMBL" id="FOPK01000005">
    <property type="protein sequence ID" value="SFG58174.1"/>
    <property type="molecule type" value="Genomic_DNA"/>
</dbReference>
<evidence type="ECO:0000313" key="1">
    <source>
        <dbReference type="EMBL" id="APT33354.1"/>
    </source>
</evidence>
<evidence type="ECO:0008006" key="5">
    <source>
        <dbReference type="Google" id="ProtNLM"/>
    </source>
</evidence>
<accession>A0AAE8HPS4</accession>
<proteinExistence type="predicted"/>
<reference evidence="1 3" key="1">
    <citation type="submission" date="2016-04" db="EMBL/GenBank/DDBJ databases">
        <title>Complete genome sequencing and analysis of CBMB27, Methylobacterium phyllosphaerae isolated from leaf tissues of rice (Oryza sativa L.).</title>
        <authorList>
            <person name="Lee Y."/>
            <person name="Hwangbo K."/>
            <person name="Chung H."/>
            <person name="Yoo J."/>
            <person name="Kim K.Y."/>
            <person name="Sa T.M."/>
            <person name="Um Y."/>
            <person name="Madhaiyan M."/>
        </authorList>
    </citation>
    <scope>NUCLEOTIDE SEQUENCE [LARGE SCALE GENOMIC DNA]</scope>
    <source>
        <strain evidence="1 3">CBMB27</strain>
    </source>
</reference>
<sequence>MAASNGMGRGRPTRPRWLRRGCQANLISGGTGSACSRDKLVFEVHAHLAVGNGIFFEPVVQYVVNGDPYWNPYAANRSKDGVDVGATRIVPLAAIFGLAPG</sequence>
<dbReference type="Proteomes" id="UP000199140">
    <property type="component" value="Unassembled WGS sequence"/>
</dbReference>